<dbReference type="InterPro" id="IPR036047">
    <property type="entry name" value="F-box-like_dom_sf"/>
</dbReference>
<comment type="caution">
    <text evidence="2">The sequence shown here is derived from an EMBL/GenBank/DDBJ whole genome shotgun (WGS) entry which is preliminary data.</text>
</comment>
<evidence type="ECO:0000313" key="2">
    <source>
        <dbReference type="EMBL" id="KAJ7739898.1"/>
    </source>
</evidence>
<gene>
    <name evidence="2" type="ORF">B0H16DRAFT_61579</name>
</gene>
<feature type="domain" description="F-box" evidence="1">
    <location>
        <begin position="46"/>
        <end position="98"/>
    </location>
</feature>
<dbReference type="SUPFAM" id="SSF81383">
    <property type="entry name" value="F-box domain"/>
    <property type="match status" value="1"/>
</dbReference>
<organism evidence="2 3">
    <name type="scientific">Mycena metata</name>
    <dbReference type="NCBI Taxonomy" id="1033252"/>
    <lineage>
        <taxon>Eukaryota</taxon>
        <taxon>Fungi</taxon>
        <taxon>Dikarya</taxon>
        <taxon>Basidiomycota</taxon>
        <taxon>Agaricomycotina</taxon>
        <taxon>Agaricomycetes</taxon>
        <taxon>Agaricomycetidae</taxon>
        <taxon>Agaricales</taxon>
        <taxon>Marasmiineae</taxon>
        <taxon>Mycenaceae</taxon>
        <taxon>Mycena</taxon>
    </lineage>
</organism>
<proteinExistence type="predicted"/>
<dbReference type="Pfam" id="PF12937">
    <property type="entry name" value="F-box-like"/>
    <property type="match status" value="1"/>
</dbReference>
<dbReference type="Proteomes" id="UP001215598">
    <property type="component" value="Unassembled WGS sequence"/>
</dbReference>
<evidence type="ECO:0000313" key="3">
    <source>
        <dbReference type="Proteomes" id="UP001215598"/>
    </source>
</evidence>
<dbReference type="InterPro" id="IPR001810">
    <property type="entry name" value="F-box_dom"/>
</dbReference>
<dbReference type="EMBL" id="JARKIB010000105">
    <property type="protein sequence ID" value="KAJ7739898.1"/>
    <property type="molecule type" value="Genomic_DNA"/>
</dbReference>
<sequence length="471" mass="53051">MPTIDLRRRLVELDAQILEQKGVLRDLQQTRIDVEREINETATYPILTLPVDITIEIFHLLPLGHGFPRTALASLIAVCWTWRGIALSTPTLWSTMDISFDDIPSTVIAKPELVESSINQWLGRSGECPLSLTFCLRLTEDDDYFSISRLRPIVRQYAHRIQHLNLDLGDHNPMEPLELHSLSFPLLQVAKVQCDFGSESHVFNNAPLLHSLHVGGNQGVVATRFHLRWEQLTRFVGSIDNLDLFIVARNLIDVKCYWTGEDITLGVITHSRITSFTILYAEDDRILQYLTLPSLHHLDLSDPTDDLLESFLERSSPPLISLRAQVANSSFARWHEALVHVAATLENIEISCASQEDMTSILSWAWGSSPAQTFDALSNLKTLHCLDVLGPVDHSDLVDFLYFRARKLRSFQLVWRTSPFLDGHVYTGPPGAPAVDTIYGHFSTLRAAGMNIYVGTEDENYAAKKDDASDT</sequence>
<evidence type="ECO:0000259" key="1">
    <source>
        <dbReference type="Pfam" id="PF12937"/>
    </source>
</evidence>
<reference evidence="2" key="1">
    <citation type="submission" date="2023-03" db="EMBL/GenBank/DDBJ databases">
        <title>Massive genome expansion in bonnet fungi (Mycena s.s.) driven by repeated elements and novel gene families across ecological guilds.</title>
        <authorList>
            <consortium name="Lawrence Berkeley National Laboratory"/>
            <person name="Harder C.B."/>
            <person name="Miyauchi S."/>
            <person name="Viragh M."/>
            <person name="Kuo A."/>
            <person name="Thoen E."/>
            <person name="Andreopoulos B."/>
            <person name="Lu D."/>
            <person name="Skrede I."/>
            <person name="Drula E."/>
            <person name="Henrissat B."/>
            <person name="Morin E."/>
            <person name="Kohler A."/>
            <person name="Barry K."/>
            <person name="LaButti K."/>
            <person name="Morin E."/>
            <person name="Salamov A."/>
            <person name="Lipzen A."/>
            <person name="Mereny Z."/>
            <person name="Hegedus B."/>
            <person name="Baldrian P."/>
            <person name="Stursova M."/>
            <person name="Weitz H."/>
            <person name="Taylor A."/>
            <person name="Grigoriev I.V."/>
            <person name="Nagy L.G."/>
            <person name="Martin F."/>
            <person name="Kauserud H."/>
        </authorList>
    </citation>
    <scope>NUCLEOTIDE SEQUENCE</scope>
    <source>
        <strain evidence="2">CBHHK182m</strain>
    </source>
</reference>
<dbReference type="Gene3D" id="1.20.1280.50">
    <property type="match status" value="1"/>
</dbReference>
<protein>
    <recommendedName>
        <fullName evidence="1">F-box domain-containing protein</fullName>
    </recommendedName>
</protein>
<accession>A0AAD7ICC4</accession>
<dbReference type="AlphaFoldDB" id="A0AAD7ICC4"/>
<name>A0AAD7ICC4_9AGAR</name>
<keyword evidence="3" id="KW-1185">Reference proteome</keyword>